<dbReference type="SUPFAM" id="SSF51730">
    <property type="entry name" value="FAD-linked oxidoreductase"/>
    <property type="match status" value="1"/>
</dbReference>
<dbReference type="InterPro" id="IPR008219">
    <property type="entry name" value="PRODH_bac_arc"/>
</dbReference>
<evidence type="ECO:0000313" key="12">
    <source>
        <dbReference type="EMBL" id="MCA9754240.1"/>
    </source>
</evidence>
<accession>A0A956N7M4</accession>
<evidence type="ECO:0000256" key="1">
    <source>
        <dbReference type="ARBA" id="ARBA00004739"/>
    </source>
</evidence>
<feature type="binding site" evidence="10">
    <location>
        <position position="126"/>
    </location>
    <ligand>
        <name>FAD</name>
        <dbReference type="ChEBI" id="CHEBI:57692"/>
    </ligand>
</feature>
<evidence type="ECO:0000256" key="7">
    <source>
        <dbReference type="ARBA" id="ARBA00023062"/>
    </source>
</evidence>
<sequence length="299" mass="33349">MSLFDRAVVAALPWVPRSLVRRFADPYIAGETLGDAMRTVEQLDRRGIRTTLDLLGEHIERIEQADAPRDGYLVALGEIGKSGLPATISVKLTQLGLYLDEDACYRNIRALVAEGQTLGVGVAIDMEESAVTTRTLSIFRRLRSEFDNISTVLQAMLRRTVDDAVALGDLSPSIRVCKGIYVEPREIAYQGAEEVRTSYLETAKAVLDSGGFVAFATHDDVLVERCKGLIRERSLDGSRFEFQMLLGVREELRDKTVAEGYPLRVYVPFGQEWYAYSVRRMRENPRVAGMVARAVLGLE</sequence>
<evidence type="ECO:0000256" key="8">
    <source>
        <dbReference type="ARBA" id="ARBA00048779"/>
    </source>
</evidence>
<keyword evidence="4 10" id="KW-0547">Nucleotide-binding</keyword>
<evidence type="ECO:0000256" key="2">
    <source>
        <dbReference type="ARBA" id="ARBA00012695"/>
    </source>
</evidence>
<evidence type="ECO:0000256" key="3">
    <source>
        <dbReference type="ARBA" id="ARBA00022630"/>
    </source>
</evidence>
<evidence type="ECO:0000256" key="10">
    <source>
        <dbReference type="PIRSR" id="PIRSR000196-2"/>
    </source>
</evidence>
<organism evidence="12 13">
    <name type="scientific">Eiseniibacteriota bacterium</name>
    <dbReference type="NCBI Taxonomy" id="2212470"/>
    <lineage>
        <taxon>Bacteria</taxon>
        <taxon>Candidatus Eiseniibacteriota</taxon>
    </lineage>
</organism>
<dbReference type="AlphaFoldDB" id="A0A956N7M4"/>
<dbReference type="Proteomes" id="UP000739538">
    <property type="component" value="Unassembled WGS sequence"/>
</dbReference>
<gene>
    <name evidence="12" type="ORF">KDA27_00450</name>
</gene>
<dbReference type="GO" id="GO:0010133">
    <property type="term" value="P:L-proline catabolic process to L-glutamate"/>
    <property type="evidence" value="ECO:0007669"/>
    <property type="project" value="InterPro"/>
</dbReference>
<feature type="binding site" evidence="9">
    <location>
        <position position="91"/>
    </location>
    <ligand>
        <name>substrate</name>
    </ligand>
</feature>
<dbReference type="InterPro" id="IPR029041">
    <property type="entry name" value="FAD-linked_oxidoreductase-like"/>
</dbReference>
<comment type="pathway">
    <text evidence="1">Amino-acid degradation; L-proline degradation into L-glutamate; L-glutamate from L-proline: step 1/2.</text>
</comment>
<comment type="caution">
    <text evidence="12">The sequence shown here is derived from an EMBL/GenBank/DDBJ whole genome shotgun (WGS) entry which is preliminary data.</text>
</comment>
<evidence type="ECO:0000256" key="9">
    <source>
        <dbReference type="PIRSR" id="PIRSR000196-1"/>
    </source>
</evidence>
<feature type="binding site" evidence="10">
    <location>
        <begin position="217"/>
        <end position="218"/>
    </location>
    <ligand>
        <name>FAD</name>
        <dbReference type="ChEBI" id="CHEBI:57692"/>
    </ligand>
</feature>
<dbReference type="GO" id="GO:0004657">
    <property type="term" value="F:proline dehydrogenase activity"/>
    <property type="evidence" value="ECO:0007669"/>
    <property type="project" value="UniProtKB-EC"/>
</dbReference>
<dbReference type="EMBL" id="JAGQHS010000001">
    <property type="protein sequence ID" value="MCA9754240.1"/>
    <property type="molecule type" value="Genomic_DNA"/>
</dbReference>
<evidence type="ECO:0000256" key="5">
    <source>
        <dbReference type="ARBA" id="ARBA00022827"/>
    </source>
</evidence>
<reference evidence="12" key="1">
    <citation type="submission" date="2020-04" db="EMBL/GenBank/DDBJ databases">
        <authorList>
            <person name="Zhang T."/>
        </authorList>
    </citation>
    <scope>NUCLEOTIDE SEQUENCE</scope>
    <source>
        <strain evidence="12">HKST-UBA02</strain>
    </source>
</reference>
<keyword evidence="7" id="KW-0642">Proline metabolism</keyword>
<comment type="catalytic activity">
    <reaction evidence="8">
        <text>L-proline + a quinone = (S)-1-pyrroline-5-carboxylate + a quinol + H(+)</text>
        <dbReference type="Rhea" id="RHEA:23784"/>
        <dbReference type="ChEBI" id="CHEBI:15378"/>
        <dbReference type="ChEBI" id="CHEBI:17388"/>
        <dbReference type="ChEBI" id="CHEBI:24646"/>
        <dbReference type="ChEBI" id="CHEBI:60039"/>
        <dbReference type="ChEBI" id="CHEBI:132124"/>
        <dbReference type="EC" id="1.5.5.2"/>
    </reaction>
</comment>
<keyword evidence="3" id="KW-0285">Flavoprotein</keyword>
<dbReference type="EC" id="1.5.5.2" evidence="2"/>
<evidence type="ECO:0000259" key="11">
    <source>
        <dbReference type="Pfam" id="PF01619"/>
    </source>
</evidence>
<dbReference type="Pfam" id="PF01619">
    <property type="entry name" value="Pro_dh"/>
    <property type="match status" value="1"/>
</dbReference>
<dbReference type="InterPro" id="IPR002872">
    <property type="entry name" value="Proline_DH_dom"/>
</dbReference>
<reference evidence="12" key="2">
    <citation type="journal article" date="2021" name="Microbiome">
        <title>Successional dynamics and alternative stable states in a saline activated sludge microbial community over 9 years.</title>
        <authorList>
            <person name="Wang Y."/>
            <person name="Ye J."/>
            <person name="Ju F."/>
            <person name="Liu L."/>
            <person name="Boyd J.A."/>
            <person name="Deng Y."/>
            <person name="Parks D.H."/>
            <person name="Jiang X."/>
            <person name="Yin X."/>
            <person name="Woodcroft B.J."/>
            <person name="Tyson G.W."/>
            <person name="Hugenholtz P."/>
            <person name="Polz M.F."/>
            <person name="Zhang T."/>
        </authorList>
    </citation>
    <scope>NUCLEOTIDE SEQUENCE</scope>
    <source>
        <strain evidence="12">HKST-UBA02</strain>
    </source>
</reference>
<keyword evidence="6" id="KW-0560">Oxidoreductase</keyword>
<proteinExistence type="predicted"/>
<evidence type="ECO:0000256" key="6">
    <source>
        <dbReference type="ARBA" id="ARBA00023002"/>
    </source>
</evidence>
<dbReference type="PANTHER" id="PTHR13914:SF0">
    <property type="entry name" value="PROLINE DEHYDROGENASE 1, MITOCHONDRIAL"/>
    <property type="match status" value="1"/>
</dbReference>
<dbReference type="Gene3D" id="3.20.20.220">
    <property type="match status" value="1"/>
</dbReference>
<dbReference type="InterPro" id="IPR015659">
    <property type="entry name" value="Proline_oxidase"/>
</dbReference>
<dbReference type="GO" id="GO:0000166">
    <property type="term" value="F:nucleotide binding"/>
    <property type="evidence" value="ECO:0007669"/>
    <property type="project" value="UniProtKB-KW"/>
</dbReference>
<dbReference type="PANTHER" id="PTHR13914">
    <property type="entry name" value="PROLINE OXIDASE"/>
    <property type="match status" value="1"/>
</dbReference>
<protein>
    <recommendedName>
        <fullName evidence="2">proline dehydrogenase</fullName>
        <ecNumber evidence="2">1.5.5.2</ecNumber>
    </recommendedName>
</protein>
<evidence type="ECO:0000256" key="4">
    <source>
        <dbReference type="ARBA" id="ARBA00022741"/>
    </source>
</evidence>
<feature type="domain" description="Proline dehydrogenase" evidence="11">
    <location>
        <begin position="36"/>
        <end position="291"/>
    </location>
</feature>
<name>A0A956N7M4_UNCEI</name>
<feature type="binding site" evidence="10">
    <location>
        <position position="154"/>
    </location>
    <ligand>
        <name>FAD</name>
        <dbReference type="ChEBI" id="CHEBI:57692"/>
    </ligand>
</feature>
<feature type="binding site" evidence="9">
    <location>
        <position position="279"/>
    </location>
    <ligand>
        <name>substrate</name>
    </ligand>
</feature>
<keyword evidence="5 10" id="KW-0274">FAD</keyword>
<dbReference type="PIRSF" id="PIRSF000196">
    <property type="entry name" value="Pro_dehydrog"/>
    <property type="match status" value="1"/>
</dbReference>
<evidence type="ECO:0000313" key="13">
    <source>
        <dbReference type="Proteomes" id="UP000739538"/>
    </source>
</evidence>
<comment type="cofactor">
    <cofactor evidence="10">
        <name>FAD</name>
        <dbReference type="ChEBI" id="CHEBI:57692"/>
    </cofactor>
    <text evidence="10">Binds 1 FAD per subunit.</text>
</comment>
<feature type="binding site" evidence="9">
    <location>
        <position position="280"/>
    </location>
    <ligand>
        <name>substrate</name>
    </ligand>
</feature>